<dbReference type="InterPro" id="IPR001818">
    <property type="entry name" value="Pept_M10_metallopeptidase"/>
</dbReference>
<feature type="binding site" evidence="25">
    <location>
        <position position="280"/>
    </location>
    <ligand>
        <name>Ca(2+)</name>
        <dbReference type="ChEBI" id="CHEBI:29108"/>
        <label>3</label>
    </ligand>
</feature>
<organism evidence="30 31">
    <name type="scientific">Polypterus senegalus</name>
    <name type="common">Senegal bichir</name>
    <dbReference type="NCBI Taxonomy" id="55291"/>
    <lineage>
        <taxon>Eukaryota</taxon>
        <taxon>Metazoa</taxon>
        <taxon>Chordata</taxon>
        <taxon>Craniata</taxon>
        <taxon>Vertebrata</taxon>
        <taxon>Euteleostomi</taxon>
        <taxon>Actinopterygii</taxon>
        <taxon>Polypteriformes</taxon>
        <taxon>Polypteridae</taxon>
        <taxon>Polypterus</taxon>
    </lineage>
</organism>
<keyword evidence="31" id="KW-1185">Reference proteome</keyword>
<feature type="transmembrane region" description="Helical" evidence="28">
    <location>
        <begin position="111"/>
        <end position="130"/>
    </location>
</feature>
<keyword evidence="9" id="KW-0597">Phosphoprotein</keyword>
<keyword evidence="11" id="KW-0165">Cleavage on pair of basic residues</keyword>
<dbReference type="InterPro" id="IPR036366">
    <property type="entry name" value="PGBDSf"/>
</dbReference>
<evidence type="ECO:0000256" key="19">
    <source>
        <dbReference type="ARBA" id="ARBA00022989"/>
    </source>
</evidence>
<feature type="binding site" evidence="25">
    <location>
        <position position="418"/>
    </location>
    <ligand>
        <name>Ca(2+)</name>
        <dbReference type="ChEBI" id="CHEBI:29108"/>
        <label>4</label>
    </ligand>
</feature>
<evidence type="ECO:0000256" key="16">
    <source>
        <dbReference type="ARBA" id="ARBA00022801"/>
    </source>
</evidence>
<feature type="binding site" evidence="25">
    <location>
        <position position="325"/>
    </location>
    <ligand>
        <name>Zn(2+)</name>
        <dbReference type="ChEBI" id="CHEBI:29105"/>
        <label>2</label>
        <note>catalytic</note>
    </ligand>
</feature>
<evidence type="ECO:0000259" key="29">
    <source>
        <dbReference type="SMART" id="SM00235"/>
    </source>
</evidence>
<feature type="compositionally biased region" description="Low complexity" evidence="27">
    <location>
        <begin position="701"/>
        <end position="713"/>
    </location>
</feature>
<dbReference type="InterPro" id="IPR021190">
    <property type="entry name" value="Pept_M10A"/>
</dbReference>
<feature type="binding site" evidence="25">
    <location>
        <position position="296"/>
    </location>
    <ligand>
        <name>Ca(2+)</name>
        <dbReference type="ChEBI" id="CHEBI:29108"/>
        <label>2</label>
    </ligand>
</feature>
<dbReference type="FunFam" id="3.40.390.10:FF:000023">
    <property type="entry name" value="Matrix metalloproteinase-14 preproprotein"/>
    <property type="match status" value="1"/>
</dbReference>
<dbReference type="Gene3D" id="2.110.10.10">
    <property type="entry name" value="Hemopexin-like domain"/>
    <property type="match status" value="1"/>
</dbReference>
<dbReference type="GO" id="GO:0030198">
    <property type="term" value="P:extracellular matrix organization"/>
    <property type="evidence" value="ECO:0007669"/>
    <property type="project" value="TreeGrafter"/>
</dbReference>
<comment type="cofactor">
    <cofactor evidence="25">
        <name>Zn(2+)</name>
        <dbReference type="ChEBI" id="CHEBI:29105"/>
    </cofactor>
    <text evidence="25">Binds 2 Zn(2+) ions per subunit.</text>
</comment>
<evidence type="ECO:0000256" key="10">
    <source>
        <dbReference type="ARBA" id="ARBA00022670"/>
    </source>
</evidence>
<dbReference type="InterPro" id="IPR024079">
    <property type="entry name" value="MetalloPept_cat_dom_sf"/>
</dbReference>
<gene>
    <name evidence="30" type="primary">Mmp14</name>
    <name evidence="30" type="ORF">GTO96_0000231</name>
</gene>
<feature type="region of interest" description="Disordered" evidence="27">
    <location>
        <begin position="371"/>
        <end position="407"/>
    </location>
</feature>
<evidence type="ECO:0000256" key="20">
    <source>
        <dbReference type="ARBA" id="ARBA00023049"/>
    </source>
</evidence>
<sequence length="736" mass="83697">MKLAKVEMWRKGRALQKELKQQIQPEATFYDLKIIKEVCMGSGFEESMTYFHNDFGTKCCWARCQGADPQGHSRIGYIAFKDFESYDLGEKRNSVYEERTLEFWLSYSPTFPFAICLSLCLLGLAGKYVFAGGRVACLFLRVLRGEKGADTGLMGGHRHYLSSGWLQQYGYLPPGDLRTHTMRSPQTVTEAIETMQKFYGLTITGELDANTMNIQNYTPKVGEYETYQAIRKAFKVWESVTPLRFREIPYYLIRDKHEKFADIMIMFADGFHGDSTPFDGEGGFLAHAYFPGPGIGGDTHFDSSEPWTVNDIDINGNDVFLVAVHELGHALGMEHSGDQSAIMAPFYQWMDTQNFELPEDDRRGIQLLYGSPDLQPIPTVPPKKPTKRPSVPKTPSKPDVPVNPGSPYSPNICDGNFDTIAVLRGEMFVFKEKWFWRVRNNRVMDGYPMPIGHFWRGLPPSINSAYERKDGKFVFFKGDKYWVFNEANLEQGFPKSLKELGTGLPSDRIDSALYWLNNGKTYFFRGNKYYRFTEETRSVDTDYPRLISVWQGVPESPKGAFMDGNGDFTYFYKDNRYWKLNNQNVKVEPGFPKSVLRDWMGCDRDGEFDETGGGGGPGKDGKDTEVIIIEVEEADQGVNAAAIIIPIFLLLCVLAALGAIIFFKRYGTPRRLLYCQRSLLDKLQVSRACFHSQAHQENKGSSSSRPNRPYNPNLDLCKVAQEDKSASHRKAKRPEL</sequence>
<dbReference type="GO" id="GO:0001501">
    <property type="term" value="P:skeletal system development"/>
    <property type="evidence" value="ECO:0007669"/>
    <property type="project" value="TreeGrafter"/>
</dbReference>
<dbReference type="CDD" id="cd04278">
    <property type="entry name" value="ZnMc_MMP"/>
    <property type="match status" value="1"/>
</dbReference>
<keyword evidence="22" id="KW-0865">Zymogen</keyword>
<keyword evidence="12 28" id="KW-0812">Transmembrane</keyword>
<feature type="binding site" evidence="25">
    <location>
        <position position="287"/>
    </location>
    <ligand>
        <name>Zn(2+)</name>
        <dbReference type="ChEBI" id="CHEBI:29105"/>
        <label>1</label>
    </ligand>
</feature>
<keyword evidence="18 25" id="KW-0106">Calcium</keyword>
<feature type="non-terminal residue" evidence="30">
    <location>
        <position position="1"/>
    </location>
</feature>
<evidence type="ECO:0000256" key="7">
    <source>
        <dbReference type="ARBA" id="ARBA00020199"/>
    </source>
</evidence>
<feature type="repeat" description="Hemopexin" evidence="26">
    <location>
        <begin position="555"/>
        <end position="602"/>
    </location>
</feature>
<dbReference type="GO" id="GO:0005886">
    <property type="term" value="C:plasma membrane"/>
    <property type="evidence" value="ECO:0007669"/>
    <property type="project" value="TreeGrafter"/>
</dbReference>
<dbReference type="Proteomes" id="UP000886611">
    <property type="component" value="Unassembled WGS sequence"/>
</dbReference>
<feature type="non-terminal residue" evidence="30">
    <location>
        <position position="736"/>
    </location>
</feature>
<dbReference type="InterPro" id="IPR006026">
    <property type="entry name" value="Peptidase_Metallo"/>
</dbReference>
<dbReference type="InterPro" id="IPR036375">
    <property type="entry name" value="Hemopexin-like_dom_sf"/>
</dbReference>
<feature type="repeat" description="Hemopexin" evidence="26">
    <location>
        <begin position="506"/>
        <end position="554"/>
    </location>
</feature>
<feature type="binding site" evidence="25">
    <location>
        <position position="262"/>
    </location>
    <ligand>
        <name>Ca(2+)</name>
        <dbReference type="ChEBI" id="CHEBI:29108"/>
        <label>2</label>
    </ligand>
</feature>
<dbReference type="GO" id="GO:0005615">
    <property type="term" value="C:extracellular space"/>
    <property type="evidence" value="ECO:0007669"/>
    <property type="project" value="TreeGrafter"/>
</dbReference>
<keyword evidence="8" id="KW-0963">Cytoplasm</keyword>
<feature type="repeat" description="Hemopexin" evidence="26">
    <location>
        <begin position="410"/>
        <end position="458"/>
    </location>
</feature>
<feature type="binding site" evidence="25">
    <location>
        <position position="305"/>
    </location>
    <ligand>
        <name>Ca(2+)</name>
        <dbReference type="ChEBI" id="CHEBI:29108"/>
        <label>3</label>
    </ligand>
</feature>
<accession>A0A8X7X7R0</accession>
<evidence type="ECO:0000256" key="13">
    <source>
        <dbReference type="ARBA" id="ARBA00022723"/>
    </source>
</evidence>
<evidence type="ECO:0000256" key="2">
    <source>
        <dbReference type="ARBA" id="ARBA00004223"/>
    </source>
</evidence>
<dbReference type="GO" id="GO:0031638">
    <property type="term" value="P:zymogen activation"/>
    <property type="evidence" value="ECO:0007669"/>
    <property type="project" value="TreeGrafter"/>
</dbReference>
<proteinExistence type="inferred from homology"/>
<evidence type="ECO:0000256" key="28">
    <source>
        <dbReference type="SAM" id="Phobius"/>
    </source>
</evidence>
<feature type="active site" evidence="24">
    <location>
        <position position="326"/>
    </location>
</feature>
<keyword evidence="21 28" id="KW-0472">Membrane</keyword>
<comment type="catalytic activity">
    <reaction evidence="1">
        <text>Endopeptidase activity. Activates progelatinase A by cleavage of the propeptide at 37-Asn-|-Leu-38. Other bonds hydrolyzed include 35-Gly-|-Ile-36 in the propeptide of collagenase 3, and 341-Asn-|-Phe-342, 441-Asp-|-Leu-442 and 354-Gln-|-Thr-355 in the aggrecan interglobular domain.</text>
        <dbReference type="EC" id="3.4.24.80"/>
    </reaction>
</comment>
<evidence type="ECO:0000256" key="3">
    <source>
        <dbReference type="ARBA" id="ARBA00004479"/>
    </source>
</evidence>
<reference evidence="30 31" key="1">
    <citation type="journal article" date="2021" name="Cell">
        <title>Tracing the genetic footprints of vertebrate landing in non-teleost ray-finned fishes.</title>
        <authorList>
            <person name="Bi X."/>
            <person name="Wang K."/>
            <person name="Yang L."/>
            <person name="Pan H."/>
            <person name="Jiang H."/>
            <person name="Wei Q."/>
            <person name="Fang M."/>
            <person name="Yu H."/>
            <person name="Zhu C."/>
            <person name="Cai Y."/>
            <person name="He Y."/>
            <person name="Gan X."/>
            <person name="Zeng H."/>
            <person name="Yu D."/>
            <person name="Zhu Y."/>
            <person name="Jiang H."/>
            <person name="Qiu Q."/>
            <person name="Yang H."/>
            <person name="Zhang Y.E."/>
            <person name="Wang W."/>
            <person name="Zhu M."/>
            <person name="He S."/>
            <person name="Zhang G."/>
        </authorList>
    </citation>
    <scope>NUCLEOTIDE SEQUENCE [LARGE SCALE GENOMIC DNA]</scope>
    <source>
        <strain evidence="30">Bchr_013</strain>
    </source>
</reference>
<feature type="binding site" evidence="25">
    <location>
        <position position="302"/>
    </location>
    <ligand>
        <name>Ca(2+)</name>
        <dbReference type="ChEBI" id="CHEBI:29108"/>
        <label>3</label>
    </ligand>
</feature>
<evidence type="ECO:0000256" key="18">
    <source>
        <dbReference type="ARBA" id="ARBA00022837"/>
    </source>
</evidence>
<dbReference type="Pfam" id="PF00413">
    <property type="entry name" value="Peptidase_M10"/>
    <property type="match status" value="1"/>
</dbReference>
<protein>
    <recommendedName>
        <fullName evidence="7">Matrix metalloproteinase-14</fullName>
        <ecNumber evidence="6">3.4.24.80</ecNumber>
    </recommendedName>
</protein>
<dbReference type="Gene3D" id="3.40.390.10">
    <property type="entry name" value="Collagenase (Catalytic Domain)"/>
    <property type="match status" value="1"/>
</dbReference>
<evidence type="ECO:0000256" key="4">
    <source>
        <dbReference type="ARBA" id="ARBA00004496"/>
    </source>
</evidence>
<feature type="binding site" evidence="25">
    <location>
        <position position="420"/>
    </location>
    <ligand>
        <name>Ca(2+)</name>
        <dbReference type="ChEBI" id="CHEBI:29108"/>
        <label>5</label>
    </ligand>
</feature>
<evidence type="ECO:0000256" key="1">
    <source>
        <dbReference type="ARBA" id="ARBA00001718"/>
    </source>
</evidence>
<evidence type="ECO:0000256" key="15">
    <source>
        <dbReference type="ARBA" id="ARBA00022737"/>
    </source>
</evidence>
<feature type="domain" description="Peptidase metallopeptidase" evidence="29">
    <location>
        <begin position="194"/>
        <end position="371"/>
    </location>
</feature>
<dbReference type="SUPFAM" id="SSF50923">
    <property type="entry name" value="Hemopexin-like domain"/>
    <property type="match status" value="1"/>
</dbReference>
<evidence type="ECO:0000256" key="14">
    <source>
        <dbReference type="ARBA" id="ARBA00022729"/>
    </source>
</evidence>
<comment type="subcellular location">
    <subcellularLocation>
        <location evidence="4">Cytoplasm</location>
    </subcellularLocation>
    <subcellularLocation>
        <location evidence="2">Melanosome</location>
    </subcellularLocation>
    <subcellularLocation>
        <location evidence="3">Membrane</location>
        <topology evidence="3">Single-pass type I membrane protein</topology>
    </subcellularLocation>
</comment>
<evidence type="ECO:0000256" key="25">
    <source>
        <dbReference type="PIRSR" id="PIRSR621190-2"/>
    </source>
</evidence>
<feature type="region of interest" description="Disordered" evidence="27">
    <location>
        <begin position="694"/>
        <end position="714"/>
    </location>
</feature>
<evidence type="ECO:0000256" key="26">
    <source>
        <dbReference type="PROSITE-ProRule" id="PRU01011"/>
    </source>
</evidence>
<evidence type="ECO:0000256" key="11">
    <source>
        <dbReference type="ARBA" id="ARBA00022685"/>
    </source>
</evidence>
<evidence type="ECO:0000256" key="12">
    <source>
        <dbReference type="ARBA" id="ARBA00022692"/>
    </source>
</evidence>
<dbReference type="InterPro" id="IPR018487">
    <property type="entry name" value="Hemopexin-like_repeat"/>
</dbReference>
<comment type="caution">
    <text evidence="30">The sequence shown here is derived from an EMBL/GenBank/DDBJ whole genome shotgun (WGS) entry which is preliminary data.</text>
</comment>
<keyword evidence="15" id="KW-0677">Repeat</keyword>
<dbReference type="PRINTS" id="PR00138">
    <property type="entry name" value="MATRIXIN"/>
</dbReference>
<evidence type="ECO:0000256" key="21">
    <source>
        <dbReference type="ARBA" id="ARBA00023136"/>
    </source>
</evidence>
<dbReference type="SUPFAM" id="SSF47090">
    <property type="entry name" value="PGBD-like"/>
    <property type="match status" value="1"/>
</dbReference>
<dbReference type="EMBL" id="JAATIS010004040">
    <property type="protein sequence ID" value="KAG2463207.1"/>
    <property type="molecule type" value="Genomic_DNA"/>
</dbReference>
<evidence type="ECO:0000256" key="22">
    <source>
        <dbReference type="ARBA" id="ARBA00023145"/>
    </source>
</evidence>
<feature type="binding site" evidence="25">
    <location>
        <position position="274"/>
    </location>
    <ligand>
        <name>Zn(2+)</name>
        <dbReference type="ChEBI" id="CHEBI:29105"/>
        <label>1</label>
    </ligand>
</feature>
<dbReference type="CDD" id="cd00094">
    <property type="entry name" value="HX"/>
    <property type="match status" value="1"/>
</dbReference>
<dbReference type="PANTHER" id="PTHR10201">
    <property type="entry name" value="MATRIX METALLOPROTEINASE"/>
    <property type="match status" value="1"/>
</dbReference>
<evidence type="ECO:0000256" key="23">
    <source>
        <dbReference type="ARBA" id="ARBA00023157"/>
    </source>
</evidence>
<feature type="binding site" evidence="25">
    <location>
        <position position="512"/>
    </location>
    <ligand>
        <name>Ca(2+)</name>
        <dbReference type="ChEBI" id="CHEBI:29108"/>
        <label>5</label>
    </ligand>
</feature>
<keyword evidence="20" id="KW-0482">Metalloprotease</keyword>
<dbReference type="PANTHER" id="PTHR10201:SF24">
    <property type="entry name" value="MATRIX METALLOPROTEINASE-14"/>
    <property type="match status" value="1"/>
</dbReference>
<dbReference type="Pfam" id="PF00045">
    <property type="entry name" value="Hemopexin"/>
    <property type="match status" value="4"/>
</dbReference>
<evidence type="ECO:0000313" key="31">
    <source>
        <dbReference type="Proteomes" id="UP000886611"/>
    </source>
</evidence>
<keyword evidence="13 25" id="KW-0479">Metal-binding</keyword>
<dbReference type="GO" id="GO:0042470">
    <property type="term" value="C:melanosome"/>
    <property type="evidence" value="ECO:0007669"/>
    <property type="project" value="UniProtKB-SubCell"/>
</dbReference>
<feature type="binding site" evidence="25">
    <location>
        <position position="329"/>
    </location>
    <ligand>
        <name>Zn(2+)</name>
        <dbReference type="ChEBI" id="CHEBI:29105"/>
        <label>2</label>
        <note>catalytic</note>
    </ligand>
</feature>
<dbReference type="GO" id="GO:0008270">
    <property type="term" value="F:zinc ion binding"/>
    <property type="evidence" value="ECO:0007669"/>
    <property type="project" value="InterPro"/>
</dbReference>
<keyword evidence="19 28" id="KW-1133">Transmembrane helix</keyword>
<dbReference type="InterPro" id="IPR036365">
    <property type="entry name" value="PGBD-like_sf"/>
</dbReference>
<feature type="binding site" evidence="25">
    <location>
        <position position="300"/>
    </location>
    <ligand>
        <name>Zn(2+)</name>
        <dbReference type="ChEBI" id="CHEBI:29105"/>
        <label>1</label>
    </ligand>
</feature>
<feature type="binding site" evidence="25">
    <location>
        <position position="465"/>
    </location>
    <ligand>
        <name>Ca(2+)</name>
        <dbReference type="ChEBI" id="CHEBI:29108"/>
        <label>5</label>
    </ligand>
</feature>
<keyword evidence="10" id="KW-0645">Protease</keyword>
<dbReference type="AlphaFoldDB" id="A0A8X7X7R0"/>
<evidence type="ECO:0000256" key="27">
    <source>
        <dbReference type="SAM" id="MobiDB-lite"/>
    </source>
</evidence>
<feature type="binding site" evidence="25">
    <location>
        <position position="272"/>
    </location>
    <ligand>
        <name>Zn(2+)</name>
        <dbReference type="ChEBI" id="CHEBI:29105"/>
        <label>1</label>
    </ligand>
</feature>
<evidence type="ECO:0000313" key="30">
    <source>
        <dbReference type="EMBL" id="KAG2463207.1"/>
    </source>
</evidence>
<dbReference type="FunFam" id="1.10.101.10:FF:000002">
    <property type="entry name" value="Matrix metalloproteinase-14 preproprotein"/>
    <property type="match status" value="1"/>
</dbReference>
<evidence type="ECO:0000256" key="6">
    <source>
        <dbReference type="ARBA" id="ARBA00012342"/>
    </source>
</evidence>
<dbReference type="GO" id="GO:0031012">
    <property type="term" value="C:extracellular matrix"/>
    <property type="evidence" value="ECO:0007669"/>
    <property type="project" value="InterPro"/>
</dbReference>
<feature type="binding site" evidence="25">
    <location>
        <position position="279"/>
    </location>
    <ligand>
        <name>Ca(2+)</name>
        <dbReference type="ChEBI" id="CHEBI:29108"/>
        <label>3</label>
    </ligand>
</feature>
<feature type="repeat" description="Hemopexin" evidence="26">
    <location>
        <begin position="459"/>
        <end position="504"/>
    </location>
</feature>
<evidence type="ECO:0000256" key="8">
    <source>
        <dbReference type="ARBA" id="ARBA00022490"/>
    </source>
</evidence>
<dbReference type="SMART" id="SM00235">
    <property type="entry name" value="ZnMc"/>
    <property type="match status" value="1"/>
</dbReference>
<keyword evidence="14" id="KW-0732">Signal</keyword>
<keyword evidence="16" id="KW-0378">Hydrolase</keyword>
<evidence type="ECO:0000256" key="17">
    <source>
        <dbReference type="ARBA" id="ARBA00022833"/>
    </source>
</evidence>
<evidence type="ECO:0000256" key="9">
    <source>
        <dbReference type="ARBA" id="ARBA00022553"/>
    </source>
</evidence>
<dbReference type="SMART" id="SM00120">
    <property type="entry name" value="HX"/>
    <property type="match status" value="4"/>
</dbReference>
<feature type="transmembrane region" description="Helical" evidence="28">
    <location>
        <begin position="640"/>
        <end position="663"/>
    </location>
</feature>
<dbReference type="InterPro" id="IPR018486">
    <property type="entry name" value="Hemopexin_CS"/>
</dbReference>
<evidence type="ECO:0000256" key="5">
    <source>
        <dbReference type="ARBA" id="ARBA00010370"/>
    </source>
</evidence>
<dbReference type="Gene3D" id="1.10.101.10">
    <property type="entry name" value="PGBD-like superfamily/PGBD"/>
    <property type="match status" value="1"/>
</dbReference>
<comment type="similarity">
    <text evidence="5">Belongs to the peptidase M10A family.</text>
</comment>
<feature type="binding site" evidence="25">
    <location>
        <position position="298"/>
    </location>
    <ligand>
        <name>Ca(2+)</name>
        <dbReference type="ChEBI" id="CHEBI:29108"/>
        <label>2</label>
    </ligand>
</feature>
<dbReference type="PROSITE" id="PS51642">
    <property type="entry name" value="HEMOPEXIN_2"/>
    <property type="match status" value="4"/>
</dbReference>
<dbReference type="Pfam" id="PF11857">
    <property type="entry name" value="DUF3377"/>
    <property type="match status" value="1"/>
</dbReference>
<dbReference type="GO" id="GO:0030574">
    <property type="term" value="P:collagen catabolic process"/>
    <property type="evidence" value="ECO:0007669"/>
    <property type="project" value="TreeGrafter"/>
</dbReference>
<dbReference type="InterPro" id="IPR000585">
    <property type="entry name" value="Hemopexin-like_dom"/>
</dbReference>
<comment type="cofactor">
    <cofactor evidence="25">
        <name>Ca(2+)</name>
        <dbReference type="ChEBI" id="CHEBI:29108"/>
    </cofactor>
    <text evidence="25">Can bind about 5 Ca(2+) ions per subunit.</text>
</comment>
<feature type="binding site" evidence="25">
    <location>
        <position position="335"/>
    </location>
    <ligand>
        <name>Zn(2+)</name>
        <dbReference type="ChEBI" id="CHEBI:29105"/>
        <label>2</label>
        <note>catalytic</note>
    </ligand>
</feature>
<dbReference type="InterPro" id="IPR021805">
    <property type="entry name" value="Pept_M10A_metallopeptidase_C"/>
</dbReference>
<dbReference type="InterPro" id="IPR033739">
    <property type="entry name" value="M10A_MMP"/>
</dbReference>
<keyword evidence="23" id="KW-1015">Disulfide bond</keyword>
<dbReference type="EC" id="3.4.24.80" evidence="6"/>
<dbReference type="GO" id="GO:0004222">
    <property type="term" value="F:metalloendopeptidase activity"/>
    <property type="evidence" value="ECO:0007669"/>
    <property type="project" value="InterPro"/>
</dbReference>
<keyword evidence="17 25" id="KW-0862">Zinc</keyword>
<dbReference type="PROSITE" id="PS00024">
    <property type="entry name" value="HEMOPEXIN"/>
    <property type="match status" value="1"/>
</dbReference>
<name>A0A8X7X7R0_POLSE</name>
<dbReference type="FunFam" id="2.110.10.10:FF:000001">
    <property type="entry name" value="Matrix metallopeptidase 24"/>
    <property type="match status" value="1"/>
</dbReference>
<evidence type="ECO:0000256" key="24">
    <source>
        <dbReference type="PIRSR" id="PIRSR621190-1"/>
    </source>
</evidence>
<dbReference type="SUPFAM" id="SSF55486">
    <property type="entry name" value="Metalloproteases ('zincins'), catalytic domain"/>
    <property type="match status" value="1"/>
</dbReference>
<feature type="binding site" evidence="25">
    <location>
        <position position="305"/>
    </location>
    <ligand>
        <name>Ca(2+)</name>
        <dbReference type="ChEBI" id="CHEBI:29108"/>
        <label>1</label>
    </ligand>
</feature>
<feature type="binding site" evidence="25">
    <location>
        <position position="343"/>
    </location>
    <ligand>
        <name>Zn(2+)</name>
        <dbReference type="ChEBI" id="CHEBI:29105"/>
        <label>2</label>
        <note>catalytic</note>
    </ligand>
</feature>